<dbReference type="Gene3D" id="2.80.10.50">
    <property type="match status" value="1"/>
</dbReference>
<proteinExistence type="predicted"/>
<keyword evidence="3" id="KW-1185">Reference proteome</keyword>
<dbReference type="AlphaFoldDB" id="A0A5N5HCI1"/>
<dbReference type="PANTHER" id="PTHR31205:SF69">
    <property type="entry name" value="ACTIN CROSS-LINKING PROTEIN (DUF569)"/>
    <property type="match status" value="1"/>
</dbReference>
<dbReference type="EMBL" id="SMOL01000160">
    <property type="protein sequence ID" value="KAB2624617.1"/>
    <property type="molecule type" value="Genomic_DNA"/>
</dbReference>
<reference evidence="2 3" key="1">
    <citation type="submission" date="2019-09" db="EMBL/GenBank/DDBJ databases">
        <authorList>
            <person name="Ou C."/>
        </authorList>
    </citation>
    <scope>NUCLEOTIDE SEQUENCE [LARGE SCALE GENOMIC DNA]</scope>
    <source>
        <strain evidence="2">S2</strain>
        <tissue evidence="2">Leaf</tissue>
    </source>
</reference>
<dbReference type="InterPro" id="IPR007679">
    <property type="entry name" value="DUF569"/>
</dbReference>
<sequence>MDFFNTARAVKLRSHLDKYLVADDNKESVRQSRNGTSRKARWTVELVEKKPHVIRLKSCHGLYLTATDLPFLLGMTGNKVIQAELDKLVDWKFEWEPIRDAFQVKLRTWCGTYLRANGGPPPWRNSLTHDDPTTSSTQNWILWDVLETEVPASESLLSQQSSFSSFSDELNSSKYGSPISVFSTKSPNSEPSSGKLAKSPKASSKNLAKQTFYALFVISYFNVNFYADI</sequence>
<reference evidence="3" key="2">
    <citation type="submission" date="2019-10" db="EMBL/GenBank/DDBJ databases">
        <title>A de novo genome assembly of a pear dwarfing rootstock.</title>
        <authorList>
            <person name="Wang F."/>
            <person name="Wang J."/>
            <person name="Li S."/>
            <person name="Zhang Y."/>
            <person name="Fang M."/>
            <person name="Ma L."/>
            <person name="Zhao Y."/>
            <person name="Jiang S."/>
        </authorList>
    </citation>
    <scope>NUCLEOTIDE SEQUENCE [LARGE SCALE GENOMIC DNA]</scope>
</reference>
<name>A0A5N5HCI1_9ROSA</name>
<dbReference type="CDD" id="cd23340">
    <property type="entry name" value="beta-trefoil_FSCN_ACP-like"/>
    <property type="match status" value="1"/>
</dbReference>
<feature type="domain" description="DUF569" evidence="1">
    <location>
        <begin position="1"/>
        <end position="143"/>
    </location>
</feature>
<dbReference type="Proteomes" id="UP000327157">
    <property type="component" value="Chromosome 16"/>
</dbReference>
<reference evidence="2 3" key="3">
    <citation type="submission" date="2019-11" db="EMBL/GenBank/DDBJ databases">
        <title>A de novo genome assembly of a pear dwarfing rootstock.</title>
        <authorList>
            <person name="Wang F."/>
            <person name="Wang J."/>
            <person name="Li S."/>
            <person name="Zhang Y."/>
            <person name="Fang M."/>
            <person name="Ma L."/>
            <person name="Zhao Y."/>
            <person name="Jiang S."/>
        </authorList>
    </citation>
    <scope>NUCLEOTIDE SEQUENCE [LARGE SCALE GENOMIC DNA]</scope>
    <source>
        <strain evidence="2">S2</strain>
        <tissue evidence="2">Leaf</tissue>
    </source>
</reference>
<dbReference type="OrthoDB" id="2432302at2759"/>
<comment type="caution">
    <text evidence="2">The sequence shown here is derived from an EMBL/GenBank/DDBJ whole genome shotgun (WGS) entry which is preliminary data.</text>
</comment>
<dbReference type="Pfam" id="PF04601">
    <property type="entry name" value="DUF569"/>
    <property type="match status" value="1"/>
</dbReference>
<protein>
    <recommendedName>
        <fullName evidence="1">DUF569 domain-containing protein</fullName>
    </recommendedName>
</protein>
<dbReference type="InterPro" id="IPR008999">
    <property type="entry name" value="Actin-crosslinking"/>
</dbReference>
<dbReference type="FunFam" id="2.80.10.50:FF:000067">
    <property type="entry name" value="BnaC05g19630D protein"/>
    <property type="match status" value="1"/>
</dbReference>
<dbReference type="SUPFAM" id="SSF50405">
    <property type="entry name" value="Actin-crosslinking proteins"/>
    <property type="match status" value="1"/>
</dbReference>
<evidence type="ECO:0000313" key="3">
    <source>
        <dbReference type="Proteomes" id="UP000327157"/>
    </source>
</evidence>
<organism evidence="2 3">
    <name type="scientific">Pyrus ussuriensis x Pyrus communis</name>
    <dbReference type="NCBI Taxonomy" id="2448454"/>
    <lineage>
        <taxon>Eukaryota</taxon>
        <taxon>Viridiplantae</taxon>
        <taxon>Streptophyta</taxon>
        <taxon>Embryophyta</taxon>
        <taxon>Tracheophyta</taxon>
        <taxon>Spermatophyta</taxon>
        <taxon>Magnoliopsida</taxon>
        <taxon>eudicotyledons</taxon>
        <taxon>Gunneridae</taxon>
        <taxon>Pentapetalae</taxon>
        <taxon>rosids</taxon>
        <taxon>fabids</taxon>
        <taxon>Rosales</taxon>
        <taxon>Rosaceae</taxon>
        <taxon>Amygdaloideae</taxon>
        <taxon>Maleae</taxon>
        <taxon>Pyrus</taxon>
    </lineage>
</organism>
<evidence type="ECO:0000259" key="1">
    <source>
        <dbReference type="Pfam" id="PF04601"/>
    </source>
</evidence>
<accession>A0A5N5HCI1</accession>
<gene>
    <name evidence="2" type="ORF">D8674_016277</name>
</gene>
<evidence type="ECO:0000313" key="2">
    <source>
        <dbReference type="EMBL" id="KAB2624617.1"/>
    </source>
</evidence>
<dbReference type="PANTHER" id="PTHR31205">
    <property type="entry name" value="ACTIN CROSS-LINKING PROTEIN (DUF569)"/>
    <property type="match status" value="1"/>
</dbReference>